<dbReference type="PROSITE" id="PS00598">
    <property type="entry name" value="CHROMO_1"/>
    <property type="match status" value="1"/>
</dbReference>
<name>A0A261XSY7_9FUNG</name>
<evidence type="ECO:0000313" key="5">
    <source>
        <dbReference type="Proteomes" id="UP000242875"/>
    </source>
</evidence>
<dbReference type="InterPro" id="IPR023779">
    <property type="entry name" value="Chromodomain_CS"/>
</dbReference>
<reference evidence="4 5" key="1">
    <citation type="journal article" date="2017" name="Mycologia">
        <title>Bifiguratus adelaidae, gen. et sp. nov., a new member of Mucoromycotina in endophytic and soil-dwelling habitats.</title>
        <authorList>
            <person name="Torres-Cruz T.J."/>
            <person name="Billingsley Tobias T.L."/>
            <person name="Almatruk M."/>
            <person name="Hesse C."/>
            <person name="Kuske C.R."/>
            <person name="Desiro A."/>
            <person name="Benucci G.M."/>
            <person name="Bonito G."/>
            <person name="Stajich J.E."/>
            <person name="Dunlap C."/>
            <person name="Arnold A.E."/>
            <person name="Porras-Alfaro A."/>
        </authorList>
    </citation>
    <scope>NUCLEOTIDE SEQUENCE [LARGE SCALE GENOMIC DNA]</scope>
    <source>
        <strain evidence="4 5">AZ0501</strain>
    </source>
</reference>
<gene>
    <name evidence="4" type="ORF">BZG36_05389</name>
</gene>
<organism evidence="4 5">
    <name type="scientific">Bifiguratus adelaidae</name>
    <dbReference type="NCBI Taxonomy" id="1938954"/>
    <lineage>
        <taxon>Eukaryota</taxon>
        <taxon>Fungi</taxon>
        <taxon>Fungi incertae sedis</taxon>
        <taxon>Mucoromycota</taxon>
        <taxon>Mucoromycotina</taxon>
        <taxon>Endogonomycetes</taxon>
        <taxon>Endogonales</taxon>
        <taxon>Endogonales incertae sedis</taxon>
        <taxon>Bifiguratus</taxon>
    </lineage>
</organism>
<dbReference type="PANTHER" id="PTHR22812">
    <property type="entry name" value="CHROMOBOX PROTEIN"/>
    <property type="match status" value="1"/>
</dbReference>
<dbReference type="PROSITE" id="PS50013">
    <property type="entry name" value="CHROMO_2"/>
    <property type="match status" value="1"/>
</dbReference>
<dbReference type="InterPro" id="IPR000953">
    <property type="entry name" value="Chromo/chromo_shadow_dom"/>
</dbReference>
<dbReference type="InterPro" id="IPR023780">
    <property type="entry name" value="Chromo_domain"/>
</dbReference>
<comment type="subcellular location">
    <subcellularLocation>
        <location evidence="1">Nucleus</location>
    </subcellularLocation>
</comment>
<dbReference type="InterPro" id="IPR016197">
    <property type="entry name" value="Chromo-like_dom_sf"/>
</dbReference>
<evidence type="ECO:0000313" key="4">
    <source>
        <dbReference type="EMBL" id="OZJ01471.1"/>
    </source>
</evidence>
<dbReference type="Proteomes" id="UP000242875">
    <property type="component" value="Unassembled WGS sequence"/>
</dbReference>
<sequence length="138" mass="16298">MTPMAREKRVSDDEDEDERYVVEEIVATKTNKNGTFYEVKWENYPPSANTWEPEENLMQDCPHLVRDFLKKQSKPKTTSKTPKKKRAAEAFDEEDNIDVMDLVDDESWPLERTNWQKEVDKIASCERSKDGQLVHYVR</sequence>
<keyword evidence="5" id="KW-1185">Reference proteome</keyword>
<dbReference type="SUPFAM" id="SSF54160">
    <property type="entry name" value="Chromo domain-like"/>
    <property type="match status" value="1"/>
</dbReference>
<dbReference type="Pfam" id="PF00385">
    <property type="entry name" value="Chromo"/>
    <property type="match status" value="1"/>
</dbReference>
<dbReference type="SMART" id="SM00298">
    <property type="entry name" value="CHROMO"/>
    <property type="match status" value="1"/>
</dbReference>
<dbReference type="OrthoDB" id="433924at2759"/>
<dbReference type="GO" id="GO:0005634">
    <property type="term" value="C:nucleus"/>
    <property type="evidence" value="ECO:0007669"/>
    <property type="project" value="UniProtKB-SubCell"/>
</dbReference>
<feature type="non-terminal residue" evidence="4">
    <location>
        <position position="138"/>
    </location>
</feature>
<evidence type="ECO:0000256" key="1">
    <source>
        <dbReference type="ARBA" id="ARBA00004123"/>
    </source>
</evidence>
<dbReference type="InterPro" id="IPR051219">
    <property type="entry name" value="Heterochromatin_chromo-domain"/>
</dbReference>
<dbReference type="CDD" id="cd00024">
    <property type="entry name" value="CD_CSD"/>
    <property type="match status" value="1"/>
</dbReference>
<dbReference type="EMBL" id="MVBO01000347">
    <property type="protein sequence ID" value="OZJ01471.1"/>
    <property type="molecule type" value="Genomic_DNA"/>
</dbReference>
<dbReference type="AlphaFoldDB" id="A0A261XSY7"/>
<dbReference type="Gene3D" id="2.40.50.40">
    <property type="match status" value="1"/>
</dbReference>
<evidence type="ECO:0000259" key="3">
    <source>
        <dbReference type="PROSITE" id="PS50013"/>
    </source>
</evidence>
<evidence type="ECO:0000256" key="2">
    <source>
        <dbReference type="ARBA" id="ARBA00023242"/>
    </source>
</evidence>
<protein>
    <recommendedName>
        <fullName evidence="3">Chromo domain-containing protein</fullName>
    </recommendedName>
</protein>
<comment type="caution">
    <text evidence="4">The sequence shown here is derived from an EMBL/GenBank/DDBJ whole genome shotgun (WGS) entry which is preliminary data.</text>
</comment>
<accession>A0A261XSY7</accession>
<keyword evidence="2" id="KW-0539">Nucleus</keyword>
<proteinExistence type="predicted"/>
<feature type="domain" description="Chromo" evidence="3">
    <location>
        <begin position="20"/>
        <end position="80"/>
    </location>
</feature>